<protein>
    <submittedName>
        <fullName evidence="5">Stonustoxin subunit beta</fullName>
    </submittedName>
</protein>
<dbReference type="SMART" id="SM00589">
    <property type="entry name" value="PRY"/>
    <property type="match status" value="1"/>
</dbReference>
<feature type="domain" description="B30.2/SPRY" evidence="4">
    <location>
        <begin position="54"/>
        <end position="249"/>
    </location>
</feature>
<dbReference type="PANTHER" id="PTHR25465:SF5">
    <property type="entry name" value="E3 UBIQUITIN_ISG15 LIGASE TRIM25-RELATED"/>
    <property type="match status" value="1"/>
</dbReference>
<evidence type="ECO:0000256" key="1">
    <source>
        <dbReference type="ARBA" id="ARBA00022723"/>
    </source>
</evidence>
<dbReference type="CDD" id="cd16040">
    <property type="entry name" value="SPRY_PRY_SNTX"/>
    <property type="match status" value="1"/>
</dbReference>
<sequence>MVTEKGCRYVSLALSSNPSHLRELDLSYNHPGDSGVKLLSEKYKDPNCKLDKLNVDHGGESRITAGLNKYACFLTLDPNRTHNQLILSEENRNVTGLRENRSYPDHPDRFDAFPQVLCRESVCGRCYWEIEWSGRVFVSVSYKSISRKGQGHKCVFGCNDQSWSLICSPDRYSFIHNNIKTVVPVKPISHRVGVSDIYRVGVYVDVSAGTLSFYSVSDTMSLIHTEQITFTQTLYPGFGFVYKGSVKLC</sequence>
<keyword evidence="2" id="KW-0863">Zinc-finger</keyword>
<organism evidence="5 6">
    <name type="scientific">Labeo rohita</name>
    <name type="common">Indian major carp</name>
    <name type="synonym">Cyprinus rohita</name>
    <dbReference type="NCBI Taxonomy" id="84645"/>
    <lineage>
        <taxon>Eukaryota</taxon>
        <taxon>Metazoa</taxon>
        <taxon>Chordata</taxon>
        <taxon>Craniata</taxon>
        <taxon>Vertebrata</taxon>
        <taxon>Euteleostomi</taxon>
        <taxon>Actinopterygii</taxon>
        <taxon>Neopterygii</taxon>
        <taxon>Teleostei</taxon>
        <taxon>Ostariophysi</taxon>
        <taxon>Cypriniformes</taxon>
        <taxon>Cyprinidae</taxon>
        <taxon>Labeoninae</taxon>
        <taxon>Labeonini</taxon>
        <taxon>Labeo</taxon>
    </lineage>
</organism>
<evidence type="ECO:0000256" key="3">
    <source>
        <dbReference type="ARBA" id="ARBA00022833"/>
    </source>
</evidence>
<dbReference type="InterPro" id="IPR013320">
    <property type="entry name" value="ConA-like_dom_sf"/>
</dbReference>
<evidence type="ECO:0000313" key="5">
    <source>
        <dbReference type="EMBL" id="KAI2646993.1"/>
    </source>
</evidence>
<dbReference type="Pfam" id="PF00622">
    <property type="entry name" value="SPRY"/>
    <property type="match status" value="1"/>
</dbReference>
<keyword evidence="1" id="KW-0479">Metal-binding</keyword>
<gene>
    <name evidence="5" type="ORF">H4Q32_028288</name>
</gene>
<comment type="caution">
    <text evidence="5">The sequence shown here is derived from an EMBL/GenBank/DDBJ whole genome shotgun (WGS) entry which is preliminary data.</text>
</comment>
<keyword evidence="6" id="KW-1185">Reference proteome</keyword>
<proteinExistence type="predicted"/>
<dbReference type="Gene3D" id="2.60.120.920">
    <property type="match status" value="1"/>
</dbReference>
<evidence type="ECO:0000256" key="2">
    <source>
        <dbReference type="ARBA" id="ARBA00022771"/>
    </source>
</evidence>
<reference evidence="5 6" key="1">
    <citation type="submission" date="2022-01" db="EMBL/GenBank/DDBJ databases">
        <title>A high-quality chromosome-level genome assembly of rohu carp, Labeo rohita.</title>
        <authorList>
            <person name="Arick M.A. II"/>
            <person name="Hsu C.-Y."/>
            <person name="Magbanua Z."/>
            <person name="Pechanova O."/>
            <person name="Grover C."/>
            <person name="Miller E."/>
            <person name="Thrash A."/>
            <person name="Ezzel L."/>
            <person name="Alam S."/>
            <person name="Benzie J."/>
            <person name="Hamilton M."/>
            <person name="Karsi A."/>
            <person name="Lawrence M.L."/>
            <person name="Peterson D.G."/>
        </authorList>
    </citation>
    <scope>NUCLEOTIDE SEQUENCE [LARGE SCALE GENOMIC DNA]</scope>
    <source>
        <strain evidence="6">BAU-BD-2019</strain>
        <tissue evidence="5">Blood</tissue>
    </source>
</reference>
<dbReference type="PRINTS" id="PR01407">
    <property type="entry name" value="BUTYPHLNCDUF"/>
</dbReference>
<dbReference type="SMART" id="SM00449">
    <property type="entry name" value="SPRY"/>
    <property type="match status" value="1"/>
</dbReference>
<dbReference type="EMBL" id="JACTAM010000680">
    <property type="protein sequence ID" value="KAI2646993.1"/>
    <property type="molecule type" value="Genomic_DNA"/>
</dbReference>
<keyword evidence="3" id="KW-0862">Zinc</keyword>
<dbReference type="Pfam" id="PF13765">
    <property type="entry name" value="PRY"/>
    <property type="match status" value="1"/>
</dbReference>
<dbReference type="Gene3D" id="3.80.10.10">
    <property type="entry name" value="Ribonuclease Inhibitor"/>
    <property type="match status" value="1"/>
</dbReference>
<dbReference type="InterPro" id="IPR006574">
    <property type="entry name" value="PRY"/>
</dbReference>
<dbReference type="SUPFAM" id="SSF52047">
    <property type="entry name" value="RNI-like"/>
    <property type="match status" value="1"/>
</dbReference>
<dbReference type="PROSITE" id="PS50188">
    <property type="entry name" value="B302_SPRY"/>
    <property type="match status" value="1"/>
</dbReference>
<evidence type="ECO:0000313" key="6">
    <source>
        <dbReference type="Proteomes" id="UP000830375"/>
    </source>
</evidence>
<dbReference type="InterPro" id="IPR001870">
    <property type="entry name" value="B30.2/SPRY"/>
</dbReference>
<dbReference type="Proteomes" id="UP000830375">
    <property type="component" value="Unassembled WGS sequence"/>
</dbReference>
<evidence type="ECO:0000259" key="4">
    <source>
        <dbReference type="PROSITE" id="PS50188"/>
    </source>
</evidence>
<dbReference type="InterPro" id="IPR043136">
    <property type="entry name" value="B30.2/SPRY_sf"/>
</dbReference>
<dbReference type="InterPro" id="IPR032675">
    <property type="entry name" value="LRR_dom_sf"/>
</dbReference>
<accession>A0ABQ8LBI4</accession>
<dbReference type="InterPro" id="IPR051051">
    <property type="entry name" value="E3_ubiq-ligase_TRIM/RNF"/>
</dbReference>
<name>A0ABQ8LBI4_LABRO</name>
<dbReference type="InterPro" id="IPR003879">
    <property type="entry name" value="Butyrophylin_SPRY"/>
</dbReference>
<dbReference type="PANTHER" id="PTHR25465">
    <property type="entry name" value="B-BOX DOMAIN CONTAINING"/>
    <property type="match status" value="1"/>
</dbReference>
<dbReference type="InterPro" id="IPR003877">
    <property type="entry name" value="SPRY_dom"/>
</dbReference>
<dbReference type="SUPFAM" id="SSF49899">
    <property type="entry name" value="Concanavalin A-like lectins/glucanases"/>
    <property type="match status" value="1"/>
</dbReference>